<protein>
    <submittedName>
        <fullName evidence="2">SNF7 family protein</fullName>
    </submittedName>
</protein>
<feature type="compositionally biased region" description="Low complexity" evidence="1">
    <location>
        <begin position="245"/>
        <end position="254"/>
    </location>
</feature>
<dbReference type="EMBL" id="AEYI02000427">
    <property type="protein sequence ID" value="KFG49581.1"/>
    <property type="molecule type" value="Genomic_DNA"/>
</dbReference>
<organism evidence="2 3">
    <name type="scientific">Toxoplasma gondii p89</name>
    <dbReference type="NCBI Taxonomy" id="943119"/>
    <lineage>
        <taxon>Eukaryota</taxon>
        <taxon>Sar</taxon>
        <taxon>Alveolata</taxon>
        <taxon>Apicomplexa</taxon>
        <taxon>Conoidasida</taxon>
        <taxon>Coccidia</taxon>
        <taxon>Eucoccidiorida</taxon>
        <taxon>Eimeriorina</taxon>
        <taxon>Sarcocystidae</taxon>
        <taxon>Toxoplasma</taxon>
    </lineage>
</organism>
<feature type="region of interest" description="Disordered" evidence="1">
    <location>
        <begin position="241"/>
        <end position="280"/>
    </location>
</feature>
<dbReference type="PANTHER" id="PTHR10476">
    <property type="entry name" value="CHARGED MULTIVESICULAR BODY PROTEIN"/>
    <property type="match status" value="1"/>
</dbReference>
<reference evidence="2 3" key="1">
    <citation type="submission" date="2014-03" db="EMBL/GenBank/DDBJ databases">
        <authorList>
            <person name="Sibley D."/>
            <person name="Venepally P."/>
            <person name="Karamycheva S."/>
            <person name="Hadjithomas M."/>
            <person name="Khan A."/>
            <person name="Brunk B."/>
            <person name="Roos D."/>
            <person name="Caler E."/>
            <person name="Lorenzi H."/>
        </authorList>
    </citation>
    <scope>NUCLEOTIDE SEQUENCE [LARGE SCALE GENOMIC DNA]</scope>
    <source>
        <strain evidence="3">p89</strain>
    </source>
</reference>
<feature type="region of interest" description="Disordered" evidence="1">
    <location>
        <begin position="190"/>
        <end position="209"/>
    </location>
</feature>
<name>A0A086KYW3_TOXGO</name>
<dbReference type="AlphaFoldDB" id="A0A086KYW3"/>
<gene>
    <name evidence="2" type="ORF">TGP89_315350</name>
</gene>
<dbReference type="Gene3D" id="6.10.140.1230">
    <property type="match status" value="1"/>
</dbReference>
<dbReference type="Proteomes" id="UP000028828">
    <property type="component" value="Unassembled WGS sequence"/>
</dbReference>
<dbReference type="VEuPathDB" id="ToxoDB:TGP89_315350"/>
<comment type="caution">
    <text evidence="2">The sequence shown here is derived from an EMBL/GenBank/DDBJ whole genome shotgun (WGS) entry which is preliminary data.</text>
</comment>
<dbReference type="InterPro" id="IPR005024">
    <property type="entry name" value="Snf7_fam"/>
</dbReference>
<evidence type="ECO:0000313" key="3">
    <source>
        <dbReference type="Proteomes" id="UP000028828"/>
    </source>
</evidence>
<proteinExistence type="predicted"/>
<sequence length="280" mass="30614">MGNKHSVIPLIFDMKIKARELKRQSERCYRESEGEKGKVKAALQKNNSEGARVFAQNFIRKQQEGLHCLQLSSKLDAVASRLDAAHRSQQMSKQMRSAAYGLSNALRTLDGGTSLRQMEEFAKLFDDLDVRSDSVSTLLDASTSTSIPLEQVDDVLKHVATAEKIHMECEDFSQTSASLTLKRQEHVGPIASPAFGQHPISYNTSKRESDKRLPVSVYERHPIAVGTAADPFKEINSIVRRGELSSSPGDSTGSSCGGAGLMPARIWGGSPSPASHHPQL</sequence>
<dbReference type="OrthoDB" id="10266568at2759"/>
<evidence type="ECO:0000256" key="1">
    <source>
        <dbReference type="SAM" id="MobiDB-lite"/>
    </source>
</evidence>
<dbReference type="Pfam" id="PF03357">
    <property type="entry name" value="Snf7"/>
    <property type="match status" value="1"/>
</dbReference>
<dbReference type="GO" id="GO:0007034">
    <property type="term" value="P:vacuolar transport"/>
    <property type="evidence" value="ECO:0007669"/>
    <property type="project" value="InterPro"/>
</dbReference>
<evidence type="ECO:0000313" key="2">
    <source>
        <dbReference type="EMBL" id="KFG49581.1"/>
    </source>
</evidence>
<accession>A0A086KYW3</accession>